<evidence type="ECO:0000313" key="2">
    <source>
        <dbReference type="Proteomes" id="UP000003136"/>
    </source>
</evidence>
<dbReference type="InterPro" id="IPR010181">
    <property type="entry name" value="CGCAxxGCC_motif"/>
</dbReference>
<dbReference type="STRING" id="483218.BACPEC_01885"/>
<dbReference type="Proteomes" id="UP000003136">
    <property type="component" value="Unassembled WGS sequence"/>
</dbReference>
<organism evidence="1 2">
    <name type="scientific">[Bacteroides] pectinophilus ATCC 43243</name>
    <dbReference type="NCBI Taxonomy" id="483218"/>
    <lineage>
        <taxon>Bacteria</taxon>
        <taxon>Bacillati</taxon>
        <taxon>Bacillota</taxon>
        <taxon>Clostridia</taxon>
        <taxon>Eubacteriales</taxon>
    </lineage>
</organism>
<reference evidence="1 2" key="1">
    <citation type="submission" date="2008-11" db="EMBL/GenBank/DDBJ databases">
        <title>Draft genome sequence of Bacteroides pectinophilus (ATCC 43243).</title>
        <authorList>
            <person name="Sudarsanam P."/>
            <person name="Ley R."/>
            <person name="Guruge J."/>
            <person name="Turnbaugh P.J."/>
            <person name="Mahowald M."/>
            <person name="Liep D."/>
            <person name="Gordon J."/>
        </authorList>
    </citation>
    <scope>NUCLEOTIDE SEQUENCE [LARGE SCALE GENOMIC DNA]</scope>
    <source>
        <strain evidence="1 2">ATCC 43243</strain>
    </source>
</reference>
<protein>
    <recommendedName>
        <fullName evidence="3">C_GCAxxG_C_C family protein</fullName>
    </recommendedName>
</protein>
<proteinExistence type="predicted"/>
<gene>
    <name evidence="1" type="ORF">BACPEC_01885</name>
</gene>
<dbReference type="NCBIfam" id="TIGR01909">
    <property type="entry name" value="C_GCAxxG_C_C"/>
    <property type="match status" value="1"/>
</dbReference>
<accession>B7AS30</accession>
<evidence type="ECO:0000313" key="1">
    <source>
        <dbReference type="EMBL" id="EEC57376.1"/>
    </source>
</evidence>
<keyword evidence="2" id="KW-1185">Reference proteome</keyword>
<dbReference type="Pfam" id="PF09719">
    <property type="entry name" value="C_GCAxxG_C_C"/>
    <property type="match status" value="1"/>
</dbReference>
<name>B7AS30_9FIRM</name>
<evidence type="ECO:0008006" key="3">
    <source>
        <dbReference type="Google" id="ProtNLM"/>
    </source>
</evidence>
<dbReference type="EMBL" id="ABVQ01000036">
    <property type="protein sequence ID" value="EEC57376.1"/>
    <property type="molecule type" value="Genomic_DNA"/>
</dbReference>
<sequence length="137" mass="14724">MGNRTDKAAELHNKGYNCAQAVACSFCDEFGIDEAAMFRLTEGMGLGMGCMEGTCGAVNGAVTILGLLNSSANLEKPDSKGQTYKLSKELVETFKNKNKSIVCKDLKGVETGEVLRSCPGCIEDAVIILEKILEEHR</sequence>
<reference evidence="1 2" key="2">
    <citation type="submission" date="2008-11" db="EMBL/GenBank/DDBJ databases">
        <authorList>
            <person name="Fulton L."/>
            <person name="Clifton S."/>
            <person name="Fulton B."/>
            <person name="Xu J."/>
            <person name="Minx P."/>
            <person name="Pepin K.H."/>
            <person name="Johnson M."/>
            <person name="Bhonagiri V."/>
            <person name="Nash W.E."/>
            <person name="Mardis E.R."/>
            <person name="Wilson R.K."/>
        </authorList>
    </citation>
    <scope>NUCLEOTIDE SEQUENCE [LARGE SCALE GENOMIC DNA]</scope>
    <source>
        <strain evidence="1 2">ATCC 43243</strain>
    </source>
</reference>
<comment type="caution">
    <text evidence="1">The sequence shown here is derived from an EMBL/GenBank/DDBJ whole genome shotgun (WGS) entry which is preliminary data.</text>
</comment>
<dbReference type="HOGENOM" id="CLU_091283_2_1_9"/>
<dbReference type="eggNOG" id="COG1433">
    <property type="taxonomic scope" value="Bacteria"/>
</dbReference>
<dbReference type="AlphaFoldDB" id="B7AS30"/>